<dbReference type="InterPro" id="IPR050426">
    <property type="entry name" value="Glycosyltransferase_28"/>
</dbReference>
<dbReference type="EMBL" id="AB307968">
    <property type="protein sequence ID" value="BAF98624.1"/>
    <property type="molecule type" value="Genomic_DNA"/>
</dbReference>
<feature type="domain" description="Glycosyltransferase family 28 N-terminal" evidence="2">
    <location>
        <begin position="3"/>
        <end position="64"/>
    </location>
</feature>
<sequence length="416" mass="45379">MRITILAVGTLGSVQPFIALGLGLIRAGHRVTVATTTNLADYVRECGIADCVPVVGDTRRWTAWLARGRSREKMSVVVPTLARRPEKFQALVEDFFARSVEAAKGADVLISSVPGFPVGQPIANMLGVPHVSAFVQPFHATRSFPQIFWPQFAWGAGKGQETYNLVTHRLTLWGLQAALGPAVRRARRRVLGAREHHYTRDSLVLYGYSPACIPKPADWGPEIHVTGYWFLDRISEWRPSAELVTFLGAGEPPVYLGLGSLAGVRPEIMDMAVDALRRAGRRGVIATGWSSWSLARPAEDILVVDSVPHDWLFPRMSAVVHHAGAGTTGAGLRAGRPAVTIPLMYDQFFFAHHVAAAGVGPHPLSPRTVSGEQLAAAINRVAGDRMMRRRAEQLGETVRSEAGVERAVQLIEERFS</sequence>
<protein>
    <submittedName>
        <fullName evidence="4">Putative glycosyl transferase</fullName>
    </submittedName>
</protein>
<dbReference type="InterPro" id="IPR010610">
    <property type="entry name" value="EryCIII-like_C"/>
</dbReference>
<dbReference type="CDD" id="cd03784">
    <property type="entry name" value="GT1_Gtf-like"/>
    <property type="match status" value="1"/>
</dbReference>
<proteinExistence type="predicted"/>
<dbReference type="InterPro" id="IPR004276">
    <property type="entry name" value="GlycoTrans_28_N"/>
</dbReference>
<dbReference type="PANTHER" id="PTHR48050">
    <property type="entry name" value="STEROL 3-BETA-GLUCOSYLTRANSFERASE"/>
    <property type="match status" value="1"/>
</dbReference>
<organism evidence="4">
    <name type="scientific">Streptomyces argenteolus</name>
    <dbReference type="NCBI Taxonomy" id="67274"/>
    <lineage>
        <taxon>Bacteria</taxon>
        <taxon>Bacillati</taxon>
        <taxon>Actinomycetota</taxon>
        <taxon>Actinomycetes</taxon>
        <taxon>Kitasatosporales</taxon>
        <taxon>Streptomycetaceae</taxon>
        <taxon>Streptomyces</taxon>
    </lineage>
</organism>
<dbReference type="GO" id="GO:0008194">
    <property type="term" value="F:UDP-glycosyltransferase activity"/>
    <property type="evidence" value="ECO:0007669"/>
    <property type="project" value="InterPro"/>
</dbReference>
<dbReference type="CAZy" id="GT1">
    <property type="family name" value="Glycosyltransferase Family 1"/>
</dbReference>
<feature type="domain" description="Erythromycin biosynthesis protein CIII-like C-terminal" evidence="3">
    <location>
        <begin position="299"/>
        <end position="401"/>
    </location>
</feature>
<dbReference type="GO" id="GO:0016758">
    <property type="term" value="F:hexosyltransferase activity"/>
    <property type="evidence" value="ECO:0007669"/>
    <property type="project" value="InterPro"/>
</dbReference>
<dbReference type="Gene3D" id="3.40.50.2000">
    <property type="entry name" value="Glycogen Phosphorylase B"/>
    <property type="match status" value="2"/>
</dbReference>
<name>A9ZNU7_9ACTN</name>
<evidence type="ECO:0000259" key="2">
    <source>
        <dbReference type="Pfam" id="PF03033"/>
    </source>
</evidence>
<dbReference type="GO" id="GO:0005975">
    <property type="term" value="P:carbohydrate metabolic process"/>
    <property type="evidence" value="ECO:0007669"/>
    <property type="project" value="InterPro"/>
</dbReference>
<dbReference type="PANTHER" id="PTHR48050:SF13">
    <property type="entry name" value="STEROL 3-BETA-GLUCOSYLTRANSFERASE UGT80A2"/>
    <property type="match status" value="1"/>
</dbReference>
<dbReference type="SUPFAM" id="SSF53756">
    <property type="entry name" value="UDP-Glycosyltransferase/glycogen phosphorylase"/>
    <property type="match status" value="1"/>
</dbReference>
<dbReference type="Pfam" id="PF06722">
    <property type="entry name" value="EryCIII-like_C"/>
    <property type="match status" value="1"/>
</dbReference>
<keyword evidence="1 4" id="KW-0808">Transferase</keyword>
<dbReference type="FunFam" id="3.40.50.2000:FF:000009">
    <property type="entry name" value="Sterol 3-beta-glucosyltransferase UGT80A2"/>
    <property type="match status" value="1"/>
</dbReference>
<evidence type="ECO:0000313" key="4">
    <source>
        <dbReference type="EMBL" id="BAF98624.1"/>
    </source>
</evidence>
<dbReference type="GO" id="GO:0033072">
    <property type="term" value="P:vancomycin biosynthetic process"/>
    <property type="evidence" value="ECO:0007669"/>
    <property type="project" value="UniProtKB-ARBA"/>
</dbReference>
<evidence type="ECO:0000256" key="1">
    <source>
        <dbReference type="ARBA" id="ARBA00022679"/>
    </source>
</evidence>
<reference evidence="4" key="1">
    <citation type="journal article" date="2007" name="Biosci. Biotechnol. Biochem.">
        <title>Cloning of the gene cluster responsible for biosynthesis of KS-505a (longestin), a unique tetraterpenoid.</title>
        <authorList>
            <person name="Hayashi Y."/>
            <person name="Onaka H."/>
            <person name="Itoh N."/>
            <person name="Seto H."/>
            <person name="Dairi T."/>
        </authorList>
    </citation>
    <scope>NUCLEOTIDE SEQUENCE</scope>
</reference>
<dbReference type="Pfam" id="PF03033">
    <property type="entry name" value="Glyco_transf_28"/>
    <property type="match status" value="1"/>
</dbReference>
<evidence type="ECO:0000259" key="3">
    <source>
        <dbReference type="Pfam" id="PF06722"/>
    </source>
</evidence>
<dbReference type="AlphaFoldDB" id="A9ZNU7"/>
<accession>A9ZNU7</accession>
<dbReference type="InterPro" id="IPR002213">
    <property type="entry name" value="UDP_glucos_trans"/>
</dbReference>